<gene>
    <name evidence="1" type="ORF">A3C93_05570</name>
</gene>
<evidence type="ECO:0000313" key="1">
    <source>
        <dbReference type="EMBL" id="OGZ10756.1"/>
    </source>
</evidence>
<evidence type="ECO:0000313" key="2">
    <source>
        <dbReference type="Proteomes" id="UP000178636"/>
    </source>
</evidence>
<organism evidence="1 2">
    <name type="scientific">Candidatus Lloydbacteria bacterium RIFCSPHIGHO2_02_FULL_54_17</name>
    <dbReference type="NCBI Taxonomy" id="1798664"/>
    <lineage>
        <taxon>Bacteria</taxon>
        <taxon>Candidatus Lloydiibacteriota</taxon>
    </lineage>
</organism>
<dbReference type="STRING" id="1798664.A3C93_05570"/>
<comment type="caution">
    <text evidence="1">The sequence shown here is derived from an EMBL/GenBank/DDBJ whole genome shotgun (WGS) entry which is preliminary data.</text>
</comment>
<proteinExistence type="predicted"/>
<dbReference type="Proteomes" id="UP000178636">
    <property type="component" value="Unassembled WGS sequence"/>
</dbReference>
<name>A0A1G2DAW3_9BACT</name>
<accession>A0A1G2DAW3</accession>
<reference evidence="1 2" key="1">
    <citation type="journal article" date="2016" name="Nat. Commun.">
        <title>Thousands of microbial genomes shed light on interconnected biogeochemical processes in an aquifer system.</title>
        <authorList>
            <person name="Anantharaman K."/>
            <person name="Brown C.T."/>
            <person name="Hug L.A."/>
            <person name="Sharon I."/>
            <person name="Castelle C.J."/>
            <person name="Probst A.J."/>
            <person name="Thomas B.C."/>
            <person name="Singh A."/>
            <person name="Wilkins M.J."/>
            <person name="Karaoz U."/>
            <person name="Brodie E.L."/>
            <person name="Williams K.H."/>
            <person name="Hubbard S.S."/>
            <person name="Banfield J.F."/>
        </authorList>
    </citation>
    <scope>NUCLEOTIDE SEQUENCE [LARGE SCALE GENOMIC DNA]</scope>
</reference>
<dbReference type="AlphaFoldDB" id="A0A1G2DAW3"/>
<sequence>MDMETTINQRIKSAEDVLEGYYSLFGRNKLYIPAKDLSVSLEQDFWEIILKFQREGLVKKAYLGYGEGMTEGKPEVFKTMGEDGNIPTHTIEIGGRKTEVQLKPIYYIEIDATKLSKDKLLNSKHGSAVTSKVIEKRGEDFYCNNKKIAFESKKSLHYSIFDILYGDDGEDKLIEYAQIDKKLLAGGAKKKPNRSEMIQRIRNAINNGLYHRVDKDKNILKKYVKIERKEGVEFLNPAK</sequence>
<protein>
    <submittedName>
        <fullName evidence="1">Uncharacterized protein</fullName>
    </submittedName>
</protein>
<dbReference type="EMBL" id="MHLO01000046">
    <property type="protein sequence ID" value="OGZ10756.1"/>
    <property type="molecule type" value="Genomic_DNA"/>
</dbReference>